<dbReference type="EMBL" id="JBBPBK010000001">
    <property type="protein sequence ID" value="KAK9293050.1"/>
    <property type="molecule type" value="Genomic_DNA"/>
</dbReference>
<name>A0AAP0XB41_LIQFO</name>
<comment type="caution">
    <text evidence="3">The sequence shown here is derived from an EMBL/GenBank/DDBJ whole genome shotgun (WGS) entry which is preliminary data.</text>
</comment>
<proteinExistence type="predicted"/>
<feature type="transmembrane region" description="Helical" evidence="2">
    <location>
        <begin position="6"/>
        <end position="23"/>
    </location>
</feature>
<evidence type="ECO:0000313" key="3">
    <source>
        <dbReference type="EMBL" id="KAK9293050.1"/>
    </source>
</evidence>
<evidence type="ECO:0000313" key="4">
    <source>
        <dbReference type="Proteomes" id="UP001415857"/>
    </source>
</evidence>
<keyword evidence="2" id="KW-1133">Transmembrane helix</keyword>
<organism evidence="3 4">
    <name type="scientific">Liquidambar formosana</name>
    <name type="common">Formosan gum</name>
    <dbReference type="NCBI Taxonomy" id="63359"/>
    <lineage>
        <taxon>Eukaryota</taxon>
        <taxon>Viridiplantae</taxon>
        <taxon>Streptophyta</taxon>
        <taxon>Embryophyta</taxon>
        <taxon>Tracheophyta</taxon>
        <taxon>Spermatophyta</taxon>
        <taxon>Magnoliopsida</taxon>
        <taxon>eudicotyledons</taxon>
        <taxon>Gunneridae</taxon>
        <taxon>Pentapetalae</taxon>
        <taxon>Saxifragales</taxon>
        <taxon>Altingiaceae</taxon>
        <taxon>Liquidambar</taxon>
    </lineage>
</organism>
<evidence type="ECO:0000256" key="1">
    <source>
        <dbReference type="SAM" id="MobiDB-lite"/>
    </source>
</evidence>
<protein>
    <submittedName>
        <fullName evidence="3">Uncharacterized protein</fullName>
    </submittedName>
</protein>
<feature type="region of interest" description="Disordered" evidence="1">
    <location>
        <begin position="35"/>
        <end position="63"/>
    </location>
</feature>
<sequence length="224" mass="23647">MEYFKIFFALSVAFIVAAVLLLNNKLKRITFKEPNGSVESKTPAELLPEKGQNGDVELKNEGDKKGTNFNLVANVPISSPEDEKLLQKGRILKDSLRATTSNSYPARMSNGTERHSSQSKNVVYGAAAGIGTTTITNSVHHVGNIATGLSHSKGNNEVTGIGGIGDTIMMGSFKGIKTIDISGGGSPSLDGGVPKNVVNGIGGIGSTKIKDSFENIESLKISRR</sequence>
<keyword evidence="2" id="KW-0812">Transmembrane</keyword>
<dbReference type="Proteomes" id="UP001415857">
    <property type="component" value="Unassembled WGS sequence"/>
</dbReference>
<keyword evidence="4" id="KW-1185">Reference proteome</keyword>
<dbReference type="AlphaFoldDB" id="A0AAP0XB41"/>
<accession>A0AAP0XB41</accession>
<keyword evidence="2" id="KW-0472">Membrane</keyword>
<evidence type="ECO:0000256" key="2">
    <source>
        <dbReference type="SAM" id="Phobius"/>
    </source>
</evidence>
<reference evidence="3 4" key="1">
    <citation type="journal article" date="2024" name="Plant J.">
        <title>Genome sequences and population genomics reveal climatic adaptation and genomic divergence between two closely related sweetgum species.</title>
        <authorList>
            <person name="Xu W.Q."/>
            <person name="Ren C.Q."/>
            <person name="Zhang X.Y."/>
            <person name="Comes H.P."/>
            <person name="Liu X.H."/>
            <person name="Li Y.G."/>
            <person name="Kettle C.J."/>
            <person name="Jalonen R."/>
            <person name="Gaisberger H."/>
            <person name="Ma Y.Z."/>
            <person name="Qiu Y.X."/>
        </authorList>
    </citation>
    <scope>NUCLEOTIDE SEQUENCE [LARGE SCALE GENOMIC DNA]</scope>
    <source>
        <strain evidence="3">Hangzhou</strain>
    </source>
</reference>
<gene>
    <name evidence="3" type="ORF">L1049_021034</name>
</gene>